<reference evidence="1" key="1">
    <citation type="submission" date="2023-03" db="UniProtKB">
        <authorList>
            <consortium name="EnsemblPlants"/>
        </authorList>
    </citation>
    <scope>IDENTIFICATION</scope>
</reference>
<evidence type="ECO:0000313" key="1">
    <source>
        <dbReference type="EnsemblPlants" id="MELO3C027072.2.1"/>
    </source>
</evidence>
<dbReference type="EnsemblPlants" id="MELO3C027072.2.1">
    <property type="protein sequence ID" value="MELO3C027072.2.1"/>
    <property type="gene ID" value="MELO3C027072.2"/>
</dbReference>
<dbReference type="AlphaFoldDB" id="A0A9I9E100"/>
<protein>
    <submittedName>
        <fullName evidence="1">Uncharacterized protein</fullName>
    </submittedName>
</protein>
<sequence length="51" mass="5956">LCVGIIPKCISRSYADVEIDIDKDVEIKIDKDVEIDIDKDVVRMCRCRLFR</sequence>
<proteinExistence type="predicted"/>
<organism evidence="1">
    <name type="scientific">Cucumis melo</name>
    <name type="common">Muskmelon</name>
    <dbReference type="NCBI Taxonomy" id="3656"/>
    <lineage>
        <taxon>Eukaryota</taxon>
        <taxon>Viridiplantae</taxon>
        <taxon>Streptophyta</taxon>
        <taxon>Embryophyta</taxon>
        <taxon>Tracheophyta</taxon>
        <taxon>Spermatophyta</taxon>
        <taxon>Magnoliopsida</taxon>
        <taxon>eudicotyledons</taxon>
        <taxon>Gunneridae</taxon>
        <taxon>Pentapetalae</taxon>
        <taxon>rosids</taxon>
        <taxon>fabids</taxon>
        <taxon>Cucurbitales</taxon>
        <taxon>Cucurbitaceae</taxon>
        <taxon>Benincaseae</taxon>
        <taxon>Cucumis</taxon>
    </lineage>
</organism>
<accession>A0A9I9E100</accession>
<name>A0A9I9E100_CUCME</name>
<dbReference type="Gramene" id="MELO3C027072.2.1">
    <property type="protein sequence ID" value="MELO3C027072.2.1"/>
    <property type="gene ID" value="MELO3C027072.2"/>
</dbReference>